<protein>
    <submittedName>
        <fullName evidence="2">Uncharacterized protein</fullName>
    </submittedName>
</protein>
<gene>
    <name evidence="2" type="ORF">BN1211_1477</name>
</gene>
<proteinExistence type="predicted"/>
<dbReference type="Proteomes" id="UP000038830">
    <property type="component" value="Unassembled WGS sequence"/>
</dbReference>
<reference evidence="3" key="1">
    <citation type="journal article" date="2015" name="J. Biotechnol.">
        <title>The structure of the Cyberlindnera jadinii genome and its relation to Candida utilis analyzed by the occurrence of single nucleotide polymorphisms.</title>
        <authorList>
            <person name="Rupp O."/>
            <person name="Brinkrolf K."/>
            <person name="Buerth C."/>
            <person name="Kunigo M."/>
            <person name="Schneider J."/>
            <person name="Jaenicke S."/>
            <person name="Goesmann A."/>
            <person name="Puehler A."/>
            <person name="Jaeger K.-E."/>
            <person name="Ernst J.F."/>
        </authorList>
    </citation>
    <scope>NUCLEOTIDE SEQUENCE [LARGE SCALE GENOMIC DNA]</scope>
    <source>
        <strain evidence="3">ATCC 18201 / CBS 1600 / BCRC 20928 / JCM 3617 / NBRC 0987 / NRRL Y-1542</strain>
    </source>
</reference>
<feature type="region of interest" description="Disordered" evidence="1">
    <location>
        <begin position="1"/>
        <end position="84"/>
    </location>
</feature>
<feature type="region of interest" description="Disordered" evidence="1">
    <location>
        <begin position="437"/>
        <end position="456"/>
    </location>
</feature>
<feature type="compositionally biased region" description="Basic and acidic residues" evidence="1">
    <location>
        <begin position="447"/>
        <end position="456"/>
    </location>
</feature>
<feature type="compositionally biased region" description="Acidic residues" evidence="1">
    <location>
        <begin position="221"/>
        <end position="232"/>
    </location>
</feature>
<feature type="compositionally biased region" description="Polar residues" evidence="1">
    <location>
        <begin position="10"/>
        <end position="22"/>
    </location>
</feature>
<evidence type="ECO:0000313" key="3">
    <source>
        <dbReference type="Proteomes" id="UP000038830"/>
    </source>
</evidence>
<feature type="compositionally biased region" description="Basic and acidic residues" evidence="1">
    <location>
        <begin position="211"/>
        <end position="220"/>
    </location>
</feature>
<evidence type="ECO:0000313" key="2">
    <source>
        <dbReference type="EMBL" id="CEP21388.1"/>
    </source>
</evidence>
<sequence>MAPRKKNRTSQENVYYLNTPSAPAQYAMMQQALPPQSEEQQEPPPRQGKAQAERWSGQRHASEQQSMSPDQQQQQQQQQQAFQGLPVQMSAQGAVSLAQYPPPPLPDHLQQGMPPAFYYPPVMGEQEQTAMMEEYEVGTAANALCAFADDLRMVKLAMQRGDNEMKVFIHRQGANDTVLNQYSNISNIRADQAKVSKMDANGRRFIASATTRDDSNATKEEDTDGGETVDEDFETRKEPVELSIQFTPGDVIFANGNHRGKRRAEVFKYYSELHKFKEKNRDALFAKDKLSYQKELKECMIPRPLVTESCDLREEQDTLERRDLELLRLRFWRRYQRNENMKLFYSDSYRVYKDAVNSVDRKLEKLKQHFIKQSQQISSMDKELCDISSSRAEKLFTSNDDLSITEFETVTGIDSSTSGFKPGQRQRTHSSRNLALQSGAVNTSESESDKRSFNRDGHLKRVMKRYSPPDELKTDEIENDLVLLRSL</sequence>
<evidence type="ECO:0000256" key="1">
    <source>
        <dbReference type="SAM" id="MobiDB-lite"/>
    </source>
</evidence>
<dbReference type="AlphaFoldDB" id="A0A0H5C0V8"/>
<feature type="region of interest" description="Disordered" evidence="1">
    <location>
        <begin position="207"/>
        <end position="232"/>
    </location>
</feature>
<feature type="compositionally biased region" description="Low complexity" evidence="1">
    <location>
        <begin position="71"/>
        <end position="80"/>
    </location>
</feature>
<dbReference type="EMBL" id="CDQK01000002">
    <property type="protein sequence ID" value="CEP21388.1"/>
    <property type="molecule type" value="Genomic_DNA"/>
</dbReference>
<name>A0A0H5C0V8_CYBJN</name>
<organism evidence="2 3">
    <name type="scientific">Cyberlindnera jadinii (strain ATCC 18201 / CBS 1600 / BCRC 20928 / JCM 3617 / NBRC 0987 / NRRL Y-1542)</name>
    <name type="common">Torula yeast</name>
    <name type="synonym">Candida utilis</name>
    <dbReference type="NCBI Taxonomy" id="983966"/>
    <lineage>
        <taxon>Eukaryota</taxon>
        <taxon>Fungi</taxon>
        <taxon>Dikarya</taxon>
        <taxon>Ascomycota</taxon>
        <taxon>Saccharomycotina</taxon>
        <taxon>Saccharomycetes</taxon>
        <taxon>Phaffomycetales</taxon>
        <taxon>Phaffomycetaceae</taxon>
        <taxon>Cyberlindnera</taxon>
    </lineage>
</organism>
<accession>A0A0H5C0V8</accession>